<dbReference type="AlphaFoldDB" id="A0A1M5SND0"/>
<dbReference type="SFLD" id="SFLDG00358">
    <property type="entry name" value="Main_(cytGST)"/>
    <property type="match status" value="1"/>
</dbReference>
<keyword evidence="2" id="KW-0808">Transferase</keyword>
<dbReference type="OrthoDB" id="8772754at2"/>
<protein>
    <submittedName>
        <fullName evidence="2">Glutathione S-transferase</fullName>
    </submittedName>
</protein>
<dbReference type="InterPro" id="IPR036249">
    <property type="entry name" value="Thioredoxin-like_sf"/>
</dbReference>
<evidence type="ECO:0000313" key="2">
    <source>
        <dbReference type="EMBL" id="SHH39463.1"/>
    </source>
</evidence>
<dbReference type="SFLD" id="SFLDS00019">
    <property type="entry name" value="Glutathione_Transferase_(cytos"/>
    <property type="match status" value="1"/>
</dbReference>
<dbReference type="CDD" id="cd03057">
    <property type="entry name" value="GST_N_Beta"/>
    <property type="match status" value="1"/>
</dbReference>
<accession>A0A1M5SND0</accession>
<dbReference type="InterPro" id="IPR010987">
    <property type="entry name" value="Glutathione-S-Trfase_C-like"/>
</dbReference>
<dbReference type="STRING" id="1121409.SAMN02745124_00423"/>
<dbReference type="Gene3D" id="1.20.1050.10">
    <property type="match status" value="1"/>
</dbReference>
<dbReference type="PANTHER" id="PTHR44051:SF8">
    <property type="entry name" value="GLUTATHIONE S-TRANSFERASE GSTA"/>
    <property type="match status" value="1"/>
</dbReference>
<dbReference type="PANTHER" id="PTHR44051">
    <property type="entry name" value="GLUTATHIONE S-TRANSFERASE-RELATED"/>
    <property type="match status" value="1"/>
</dbReference>
<dbReference type="Proteomes" id="UP000184139">
    <property type="component" value="Unassembled WGS sequence"/>
</dbReference>
<dbReference type="InterPro" id="IPR040079">
    <property type="entry name" value="Glutathione_S-Trfase"/>
</dbReference>
<sequence>MYTLYTIPGSCSSGITVLLEKLGVSYIPVKREDVDDYAALVPTNQVPALQTPEGQIITEGAAIVLYLLEKHSSSMLPTDLAKKAEFLRWLMFDYATLHPAYGRMFAIRFRVEMDEGERAGVLRQLAVQVSSLWAILDKELDEKRFITGDEPTVVDYLATVYASWVKNFPDAGIVLGTNVRRLIEDVSALPEFQAGYKKENQEYHKPF</sequence>
<reference evidence="2 3" key="1">
    <citation type="submission" date="2016-11" db="EMBL/GenBank/DDBJ databases">
        <authorList>
            <person name="Jaros S."/>
            <person name="Januszkiewicz K."/>
            <person name="Wedrychowicz H."/>
        </authorList>
    </citation>
    <scope>NUCLEOTIDE SEQUENCE [LARGE SCALE GENOMIC DNA]</scope>
    <source>
        <strain evidence="2 3">DSM 9705</strain>
    </source>
</reference>
<dbReference type="SUPFAM" id="SSF52833">
    <property type="entry name" value="Thioredoxin-like"/>
    <property type="match status" value="1"/>
</dbReference>
<keyword evidence="3" id="KW-1185">Reference proteome</keyword>
<dbReference type="Gene3D" id="3.40.30.10">
    <property type="entry name" value="Glutaredoxin"/>
    <property type="match status" value="1"/>
</dbReference>
<dbReference type="RefSeq" id="WP_073373151.1">
    <property type="nucleotide sequence ID" value="NZ_FQXS01000001.1"/>
</dbReference>
<dbReference type="GO" id="GO:0016740">
    <property type="term" value="F:transferase activity"/>
    <property type="evidence" value="ECO:0007669"/>
    <property type="project" value="UniProtKB-KW"/>
</dbReference>
<gene>
    <name evidence="2" type="ORF">SAMN02745124_00423</name>
</gene>
<name>A0A1M5SND0_9BACT</name>
<dbReference type="SUPFAM" id="SSF47616">
    <property type="entry name" value="GST C-terminal domain-like"/>
    <property type="match status" value="1"/>
</dbReference>
<dbReference type="InterPro" id="IPR036282">
    <property type="entry name" value="Glutathione-S-Trfase_C_sf"/>
</dbReference>
<feature type="domain" description="GST C-terminal" evidence="1">
    <location>
        <begin position="79"/>
        <end position="207"/>
    </location>
</feature>
<evidence type="ECO:0000259" key="1">
    <source>
        <dbReference type="PROSITE" id="PS50405"/>
    </source>
</evidence>
<dbReference type="InterPro" id="IPR004045">
    <property type="entry name" value="Glutathione_S-Trfase_N"/>
</dbReference>
<evidence type="ECO:0000313" key="3">
    <source>
        <dbReference type="Proteomes" id="UP000184139"/>
    </source>
</evidence>
<organism evidence="2 3">
    <name type="scientific">Desulfofustis glycolicus DSM 9705</name>
    <dbReference type="NCBI Taxonomy" id="1121409"/>
    <lineage>
        <taxon>Bacteria</taxon>
        <taxon>Pseudomonadati</taxon>
        <taxon>Thermodesulfobacteriota</taxon>
        <taxon>Desulfobulbia</taxon>
        <taxon>Desulfobulbales</taxon>
        <taxon>Desulfocapsaceae</taxon>
        <taxon>Desulfofustis</taxon>
    </lineage>
</organism>
<proteinExistence type="predicted"/>
<dbReference type="EMBL" id="FQXS01000001">
    <property type="protein sequence ID" value="SHH39463.1"/>
    <property type="molecule type" value="Genomic_DNA"/>
</dbReference>
<dbReference type="Pfam" id="PF13409">
    <property type="entry name" value="GST_N_2"/>
    <property type="match status" value="1"/>
</dbReference>
<dbReference type="PROSITE" id="PS50405">
    <property type="entry name" value="GST_CTER"/>
    <property type="match status" value="1"/>
</dbReference>